<protein>
    <recommendedName>
        <fullName evidence="3">K Homology domain-containing protein</fullName>
    </recommendedName>
</protein>
<evidence type="ECO:0000256" key="1">
    <source>
        <dbReference type="SAM" id="MobiDB-lite"/>
    </source>
</evidence>
<dbReference type="Pfam" id="PF00013">
    <property type="entry name" value="KH_1"/>
    <property type="match status" value="1"/>
</dbReference>
<keyword evidence="5" id="KW-1185">Reference proteome</keyword>
<dbReference type="InterPro" id="IPR036612">
    <property type="entry name" value="KH_dom_type_1_sf"/>
</dbReference>
<evidence type="ECO:0000256" key="2">
    <source>
        <dbReference type="SAM" id="SignalP"/>
    </source>
</evidence>
<gene>
    <name evidence="4" type="ORF">ILYODFUR_019450</name>
</gene>
<dbReference type="EMBL" id="JAHRIQ010059876">
    <property type="protein sequence ID" value="MEQ2240866.1"/>
    <property type="molecule type" value="Genomic_DNA"/>
</dbReference>
<evidence type="ECO:0000313" key="4">
    <source>
        <dbReference type="EMBL" id="MEQ2240866.1"/>
    </source>
</evidence>
<feature type="signal peptide" evidence="2">
    <location>
        <begin position="1"/>
        <end position="18"/>
    </location>
</feature>
<dbReference type="Gene3D" id="3.30.1370.10">
    <property type="entry name" value="K Homology domain, type 1"/>
    <property type="match status" value="1"/>
</dbReference>
<accession>A0ABV0U811</accession>
<organism evidence="4 5">
    <name type="scientific">Ilyodon furcidens</name>
    <name type="common">goldbreast splitfin</name>
    <dbReference type="NCBI Taxonomy" id="33524"/>
    <lineage>
        <taxon>Eukaryota</taxon>
        <taxon>Metazoa</taxon>
        <taxon>Chordata</taxon>
        <taxon>Craniata</taxon>
        <taxon>Vertebrata</taxon>
        <taxon>Euteleostomi</taxon>
        <taxon>Actinopterygii</taxon>
        <taxon>Neopterygii</taxon>
        <taxon>Teleostei</taxon>
        <taxon>Neoteleostei</taxon>
        <taxon>Acanthomorphata</taxon>
        <taxon>Ovalentaria</taxon>
        <taxon>Atherinomorphae</taxon>
        <taxon>Cyprinodontiformes</taxon>
        <taxon>Goodeidae</taxon>
        <taxon>Ilyodon</taxon>
    </lineage>
</organism>
<dbReference type="Proteomes" id="UP001482620">
    <property type="component" value="Unassembled WGS sequence"/>
</dbReference>
<reference evidence="4 5" key="1">
    <citation type="submission" date="2021-06" db="EMBL/GenBank/DDBJ databases">
        <authorList>
            <person name="Palmer J.M."/>
        </authorList>
    </citation>
    <scope>NUCLEOTIDE SEQUENCE [LARGE SCALE GENOMIC DNA]</scope>
    <source>
        <strain evidence="5">if_2019</strain>
        <tissue evidence="4">Muscle</tissue>
    </source>
</reference>
<sequence>MIKLIFLYILYHLQSTGAQIQVAGDLLPNSTERGVTISGNQDSVIQCVKLICTVILESPPKGATIPYRPSPSPAALLIAGNQVFDASEFAPHPLYSVTQGGLDLQQAYTLQNQYGIPHSELAKLHQLSMQQGLSPIAQPASTIMPGMDVNSSTSQELLIPNDKLSAVKTANKKTERERCVPSLLSQPPLEFDEQTP</sequence>
<evidence type="ECO:0000313" key="5">
    <source>
        <dbReference type="Proteomes" id="UP001482620"/>
    </source>
</evidence>
<feature type="domain" description="K Homology" evidence="3">
    <location>
        <begin position="13"/>
        <end position="52"/>
    </location>
</feature>
<evidence type="ECO:0000259" key="3">
    <source>
        <dbReference type="Pfam" id="PF00013"/>
    </source>
</evidence>
<name>A0ABV0U811_9TELE</name>
<keyword evidence="2" id="KW-0732">Signal</keyword>
<dbReference type="SUPFAM" id="SSF54791">
    <property type="entry name" value="Eukaryotic type KH-domain (KH-domain type I)"/>
    <property type="match status" value="1"/>
</dbReference>
<feature type="chain" id="PRO_5045413920" description="K Homology domain-containing protein" evidence="2">
    <location>
        <begin position="19"/>
        <end position="196"/>
    </location>
</feature>
<comment type="caution">
    <text evidence="4">The sequence shown here is derived from an EMBL/GenBank/DDBJ whole genome shotgun (WGS) entry which is preliminary data.</text>
</comment>
<proteinExistence type="predicted"/>
<dbReference type="InterPro" id="IPR004088">
    <property type="entry name" value="KH_dom_type_1"/>
</dbReference>
<feature type="region of interest" description="Disordered" evidence="1">
    <location>
        <begin position="170"/>
        <end position="196"/>
    </location>
</feature>